<proteinExistence type="predicted"/>
<feature type="signal peptide" evidence="1">
    <location>
        <begin position="1"/>
        <end position="18"/>
    </location>
</feature>
<reference evidence="2" key="1">
    <citation type="submission" date="2014-07" db="EMBL/GenBank/DDBJ databases">
        <authorList>
            <person name="Martin A.A"/>
            <person name="De Silva N."/>
        </authorList>
    </citation>
    <scope>NUCLEOTIDE SEQUENCE</scope>
</reference>
<evidence type="ECO:0000313" key="3">
    <source>
        <dbReference type="WBParaSite" id="SVE_2013100.1"/>
    </source>
</evidence>
<keyword evidence="2" id="KW-1185">Reference proteome</keyword>
<sequence length="68" mass="7716">MKILFFTTVILLLNLSSQNSISRTKRSPDEDHSRYIKKDSASLYSSAYLPDDLQGLDNTDIIGPRKNL</sequence>
<dbReference type="WBParaSite" id="SVE_2013100.1">
    <property type="protein sequence ID" value="SVE_2013100.1"/>
    <property type="gene ID" value="SVE_2013100"/>
</dbReference>
<name>A0A0K0G5V5_STRVS</name>
<dbReference type="AlphaFoldDB" id="A0A0K0G5V5"/>
<organism evidence="2 3">
    <name type="scientific">Strongyloides venezuelensis</name>
    <name type="common">Threadworm</name>
    <dbReference type="NCBI Taxonomy" id="75913"/>
    <lineage>
        <taxon>Eukaryota</taxon>
        <taxon>Metazoa</taxon>
        <taxon>Ecdysozoa</taxon>
        <taxon>Nematoda</taxon>
        <taxon>Chromadorea</taxon>
        <taxon>Rhabditida</taxon>
        <taxon>Tylenchina</taxon>
        <taxon>Panagrolaimomorpha</taxon>
        <taxon>Strongyloidoidea</taxon>
        <taxon>Strongyloididae</taxon>
        <taxon>Strongyloides</taxon>
    </lineage>
</organism>
<dbReference type="Proteomes" id="UP000035680">
    <property type="component" value="Unassembled WGS sequence"/>
</dbReference>
<keyword evidence="1" id="KW-0732">Signal</keyword>
<evidence type="ECO:0000256" key="1">
    <source>
        <dbReference type="SAM" id="SignalP"/>
    </source>
</evidence>
<accession>A0A0K0G5V5</accession>
<reference evidence="3" key="2">
    <citation type="submission" date="2015-08" db="UniProtKB">
        <authorList>
            <consortium name="WormBaseParasite"/>
        </authorList>
    </citation>
    <scope>IDENTIFICATION</scope>
</reference>
<protein>
    <submittedName>
        <fullName evidence="3">Secreted protein</fullName>
    </submittedName>
</protein>
<evidence type="ECO:0000313" key="2">
    <source>
        <dbReference type="Proteomes" id="UP000035680"/>
    </source>
</evidence>
<feature type="chain" id="PRO_5005330756" evidence="1">
    <location>
        <begin position="19"/>
        <end position="68"/>
    </location>
</feature>